<organism evidence="2 3">
    <name type="scientific">Strongylus vulgaris</name>
    <name type="common">Blood worm</name>
    <dbReference type="NCBI Taxonomy" id="40348"/>
    <lineage>
        <taxon>Eukaryota</taxon>
        <taxon>Metazoa</taxon>
        <taxon>Ecdysozoa</taxon>
        <taxon>Nematoda</taxon>
        <taxon>Chromadorea</taxon>
        <taxon>Rhabditida</taxon>
        <taxon>Rhabditina</taxon>
        <taxon>Rhabditomorpha</taxon>
        <taxon>Strongyloidea</taxon>
        <taxon>Strongylidae</taxon>
        <taxon>Strongylus</taxon>
    </lineage>
</organism>
<gene>
    <name evidence="2" type="ORF">SVUK_LOCUS5882</name>
</gene>
<dbReference type="AlphaFoldDB" id="A0A3P7IYX4"/>
<dbReference type="Proteomes" id="UP000270094">
    <property type="component" value="Unassembled WGS sequence"/>
</dbReference>
<dbReference type="InterPro" id="IPR014009">
    <property type="entry name" value="PIK_FAT"/>
</dbReference>
<evidence type="ECO:0000313" key="3">
    <source>
        <dbReference type="Proteomes" id="UP000270094"/>
    </source>
</evidence>
<dbReference type="PROSITE" id="PS51189">
    <property type="entry name" value="FAT"/>
    <property type="match status" value="1"/>
</dbReference>
<reference evidence="2 3" key="1">
    <citation type="submission" date="2018-11" db="EMBL/GenBank/DDBJ databases">
        <authorList>
            <consortium name="Pathogen Informatics"/>
        </authorList>
    </citation>
    <scope>NUCLEOTIDE SEQUENCE [LARGE SCALE GENOMIC DNA]</scope>
</reference>
<name>A0A3P7IYX4_STRVU</name>
<proteinExistence type="predicted"/>
<keyword evidence="3" id="KW-1185">Reference proteome</keyword>
<evidence type="ECO:0000313" key="2">
    <source>
        <dbReference type="EMBL" id="VDM70884.1"/>
    </source>
</evidence>
<accession>A0A3P7IYX4</accession>
<dbReference type="OrthoDB" id="5570127at2759"/>
<protein>
    <recommendedName>
        <fullName evidence="1">FAT domain-containing protein</fullName>
    </recommendedName>
</protein>
<evidence type="ECO:0000259" key="1">
    <source>
        <dbReference type="PROSITE" id="PS51189"/>
    </source>
</evidence>
<feature type="domain" description="FAT" evidence="1">
    <location>
        <begin position="1"/>
        <end position="154"/>
    </location>
</feature>
<sequence length="235" mass="26765">MHAFSAAAAMIDPTNSPPMSTACNMFKTWAHHLDNLFHNEVHEASALSRGSPAINCYFEAARIENETRARKYIARILWTSKHVVACGIFSATGLDQVLKERARSIIPFNWLPWLPQLVTELQERPTSGFIYVVERIASAYPLLVVSALRPVLDGVIFEKVIECVSKKQPMLVLPDDHKSAALCKVLEKACRSRLTDVRMWDRLLCGFSSMREFWAEKHLRFASQLKDEIFRYPSV</sequence>
<dbReference type="EMBL" id="UYYB01017991">
    <property type="protein sequence ID" value="VDM70884.1"/>
    <property type="molecule type" value="Genomic_DNA"/>
</dbReference>